<dbReference type="Gene3D" id="3.30.420.10">
    <property type="entry name" value="Ribonuclease H-like superfamily/Ribonuclease H"/>
    <property type="match status" value="1"/>
</dbReference>
<dbReference type="Gene3D" id="2.170.260.10">
    <property type="entry name" value="paz domain"/>
    <property type="match status" value="1"/>
</dbReference>
<reference evidence="6" key="1">
    <citation type="submission" date="2021-03" db="EMBL/GenBank/DDBJ databases">
        <authorList>
            <person name="Li Z."/>
            <person name="Yang C."/>
        </authorList>
    </citation>
    <scope>NUCLEOTIDE SEQUENCE</scope>
    <source>
        <strain evidence="6">Dzin_1.0</strain>
        <tissue evidence="6">Leaf</tissue>
    </source>
</reference>
<dbReference type="CDD" id="cd04657">
    <property type="entry name" value="Piwi_ago-like"/>
    <property type="match status" value="1"/>
</dbReference>
<dbReference type="SMART" id="SM00950">
    <property type="entry name" value="Piwi"/>
    <property type="match status" value="1"/>
</dbReference>
<evidence type="ECO:0000256" key="3">
    <source>
        <dbReference type="SAM" id="MobiDB-lite"/>
    </source>
</evidence>
<dbReference type="CDD" id="cd02846">
    <property type="entry name" value="PAZ_argonaute_like"/>
    <property type="match status" value="1"/>
</dbReference>
<dbReference type="AlphaFoldDB" id="A0A9D5HNT0"/>
<dbReference type="InterPro" id="IPR014811">
    <property type="entry name" value="ArgoL1"/>
</dbReference>
<dbReference type="SMART" id="SM00949">
    <property type="entry name" value="PAZ"/>
    <property type="match status" value="1"/>
</dbReference>
<dbReference type="PROSITE" id="PS50821">
    <property type="entry name" value="PAZ"/>
    <property type="match status" value="1"/>
</dbReference>
<dbReference type="GO" id="GO:0003723">
    <property type="term" value="F:RNA binding"/>
    <property type="evidence" value="ECO:0007669"/>
    <property type="project" value="InterPro"/>
</dbReference>
<dbReference type="InterPro" id="IPR003100">
    <property type="entry name" value="PAZ_dom"/>
</dbReference>
<keyword evidence="7" id="KW-1185">Reference proteome</keyword>
<feature type="region of interest" description="Disordered" evidence="3">
    <location>
        <begin position="1"/>
        <end position="58"/>
    </location>
</feature>
<dbReference type="InterPro" id="IPR012337">
    <property type="entry name" value="RNaseH-like_sf"/>
</dbReference>
<dbReference type="InterPro" id="IPR036397">
    <property type="entry name" value="RNaseH_sf"/>
</dbReference>
<evidence type="ECO:0000313" key="7">
    <source>
        <dbReference type="Proteomes" id="UP001085076"/>
    </source>
</evidence>
<dbReference type="Pfam" id="PF16487">
    <property type="entry name" value="ArgoMid"/>
    <property type="match status" value="1"/>
</dbReference>
<feature type="domain" description="PAZ" evidence="4">
    <location>
        <begin position="297"/>
        <end position="406"/>
    </location>
</feature>
<dbReference type="Pfam" id="PF02171">
    <property type="entry name" value="Piwi"/>
    <property type="match status" value="1"/>
</dbReference>
<dbReference type="EMBL" id="JAGGNH010000002">
    <property type="protein sequence ID" value="KAJ0982367.1"/>
    <property type="molecule type" value="Genomic_DNA"/>
</dbReference>
<evidence type="ECO:0000256" key="1">
    <source>
        <dbReference type="ARBA" id="ARBA00008201"/>
    </source>
</evidence>
<gene>
    <name evidence="6" type="ORF">J5N97_010622</name>
</gene>
<dbReference type="SUPFAM" id="SSF53098">
    <property type="entry name" value="Ribonuclease H-like"/>
    <property type="match status" value="1"/>
</dbReference>
<feature type="domain" description="Piwi" evidence="5">
    <location>
        <begin position="584"/>
        <end position="904"/>
    </location>
</feature>
<accession>A0A9D5HNT0</accession>
<dbReference type="GO" id="GO:0031047">
    <property type="term" value="P:regulatory ncRNA-mediated gene silencing"/>
    <property type="evidence" value="ECO:0007669"/>
    <property type="project" value="UniProtKB-KW"/>
</dbReference>
<dbReference type="InterPro" id="IPR003165">
    <property type="entry name" value="Piwi"/>
</dbReference>
<dbReference type="Pfam" id="PF08699">
    <property type="entry name" value="ArgoL1"/>
    <property type="match status" value="1"/>
</dbReference>
<organism evidence="6 7">
    <name type="scientific">Dioscorea zingiberensis</name>
    <dbReference type="NCBI Taxonomy" id="325984"/>
    <lineage>
        <taxon>Eukaryota</taxon>
        <taxon>Viridiplantae</taxon>
        <taxon>Streptophyta</taxon>
        <taxon>Embryophyta</taxon>
        <taxon>Tracheophyta</taxon>
        <taxon>Spermatophyta</taxon>
        <taxon>Magnoliopsida</taxon>
        <taxon>Liliopsida</taxon>
        <taxon>Dioscoreales</taxon>
        <taxon>Dioscoreaceae</taxon>
        <taxon>Dioscorea</taxon>
    </lineage>
</organism>
<dbReference type="InterPro" id="IPR032472">
    <property type="entry name" value="ArgoL2"/>
</dbReference>
<dbReference type="OrthoDB" id="10252740at2759"/>
<dbReference type="SMART" id="SM01163">
    <property type="entry name" value="DUF1785"/>
    <property type="match status" value="1"/>
</dbReference>
<comment type="caution">
    <text evidence="6">The sequence shown here is derived from an EMBL/GenBank/DDBJ whole genome shotgun (WGS) entry which is preliminary data.</text>
</comment>
<evidence type="ECO:0000259" key="5">
    <source>
        <dbReference type="PROSITE" id="PS50822"/>
    </source>
</evidence>
<dbReference type="InterPro" id="IPR032473">
    <property type="entry name" value="Argonaute_Mid_dom"/>
</dbReference>
<proteinExistence type="inferred from homology"/>
<evidence type="ECO:0000259" key="4">
    <source>
        <dbReference type="PROSITE" id="PS50821"/>
    </source>
</evidence>
<dbReference type="Gene3D" id="3.40.50.2300">
    <property type="match status" value="1"/>
</dbReference>
<dbReference type="PROSITE" id="PS50822">
    <property type="entry name" value="PIWI"/>
    <property type="match status" value="1"/>
</dbReference>
<dbReference type="Pfam" id="PF16488">
    <property type="entry name" value="ArgoL2"/>
    <property type="match status" value="1"/>
</dbReference>
<sequence length="931" mass="104194">MTSRRGGGRGVGGRDDEYPPLRQQPGRIRPSYQPASPAPAGPSRPAPQADLPASSAQEALSLETETKIVIEEPSGVAVSGSMTPLSVAKCPPRPGLGTVGRKCAVRANHFLVQVADKDLHHYDVAINPEITVRSVNRQILSMLVKLYGESDLGRRIPVYDGRKSLYTAGALPFTSKIFVVKLIDSDDKGKIKKEREFKVTIKFVGRPNLYLLQEFLRGKQSDVPQDTIQVLDLVLRESPSVNYITVGRSFFSPSFGRFDLGGGLECWRGYYQSLRPTQMGLSLNIDISSTSFYKAVPVVGFVKECLQINDISTPLSESDCVKIKKDLRGLKVDTTHTPRRYKITGISSVPMNQLKFTNEKGTAISVVQYFWEKYNCTLRHDTLPCLQSGNDTRPIYLPMEVCKIVEGQRYMKKLNEQQVRSLLKSTCQSPATREQSILDMVDRNYNDDKYAKEFGIQVVNNLVSVDARVLPPPQLRYHDESGRDKVVNPEVGQWNMINKKMVNGGIVENWTCVNFSSLGEDDIREFCDDLVHMCNKIGMKFAVDPLINIRPDRSDRIDAALKNIHSQSTKAIARNKGRGKQLQMLIVVLPDVNGFYGKIKRICETELGIVSQCCSPKHVSRYKNIKKYLENAAQNINAKVGGRNNVLEDAINRNIPLVTDLPTIIFGADVTHPSPGEDASPSIAAVVASMDWPEVTKYRASVSAQEQRQEMIKDLFTETQNPHQGTTIYGGMIREHLIAFHRATNLKPQRIIFYRDGVGEGQFSHVLLNEMVAIRKACASLEEGYLPPVTFVVVQKRHHTRLFPVDPELTDRSRNILPGTVVDSQICHPTEFDFYLCSHSGIQGTSRPTYYRVLLDENNCSADALQILTYSLCYTYARCTRSVSVVPPAYYAHLAASRARCYIECESSDGGSAFRPLPKIMDNVKDDMFYI</sequence>
<dbReference type="FunFam" id="3.40.50.2300:FF:000110">
    <property type="entry name" value="Argonaute 10"/>
    <property type="match status" value="1"/>
</dbReference>
<dbReference type="InterPro" id="IPR036085">
    <property type="entry name" value="PAZ_dom_sf"/>
</dbReference>
<comment type="similarity">
    <text evidence="1">Belongs to the argonaute family. Ago subfamily.</text>
</comment>
<dbReference type="Proteomes" id="UP001085076">
    <property type="component" value="Miscellaneous, Linkage group lg02"/>
</dbReference>
<evidence type="ECO:0000256" key="2">
    <source>
        <dbReference type="ARBA" id="ARBA00023158"/>
    </source>
</evidence>
<dbReference type="Pfam" id="PF02170">
    <property type="entry name" value="PAZ"/>
    <property type="match status" value="1"/>
</dbReference>
<protein>
    <submittedName>
        <fullName evidence="6">Uncharacterized protein</fullName>
    </submittedName>
</protein>
<name>A0A9D5HNT0_9LILI</name>
<dbReference type="InterPro" id="IPR032474">
    <property type="entry name" value="Argonaute_N"/>
</dbReference>
<reference evidence="6" key="2">
    <citation type="journal article" date="2022" name="Hortic Res">
        <title>The genome of Dioscorea zingiberensis sheds light on the biosynthesis, origin and evolution of the medicinally important diosgenin saponins.</title>
        <authorList>
            <person name="Li Y."/>
            <person name="Tan C."/>
            <person name="Li Z."/>
            <person name="Guo J."/>
            <person name="Li S."/>
            <person name="Chen X."/>
            <person name="Wang C."/>
            <person name="Dai X."/>
            <person name="Yang H."/>
            <person name="Song W."/>
            <person name="Hou L."/>
            <person name="Xu J."/>
            <person name="Tong Z."/>
            <person name="Xu A."/>
            <person name="Yuan X."/>
            <person name="Wang W."/>
            <person name="Yang Q."/>
            <person name="Chen L."/>
            <person name="Sun Z."/>
            <person name="Wang K."/>
            <person name="Pan B."/>
            <person name="Chen J."/>
            <person name="Bao Y."/>
            <person name="Liu F."/>
            <person name="Qi X."/>
            <person name="Gang D.R."/>
            <person name="Wen J."/>
            <person name="Li J."/>
        </authorList>
    </citation>
    <scope>NUCLEOTIDE SEQUENCE</scope>
    <source>
        <strain evidence="6">Dzin_1.0</strain>
    </source>
</reference>
<dbReference type="SUPFAM" id="SSF101690">
    <property type="entry name" value="PAZ domain"/>
    <property type="match status" value="1"/>
</dbReference>
<keyword evidence="2" id="KW-0943">RNA-mediated gene silencing</keyword>
<dbReference type="InterPro" id="IPR045246">
    <property type="entry name" value="Piwi_ago-like"/>
</dbReference>
<dbReference type="FunFam" id="3.30.420.10:FF:000013">
    <property type="entry name" value="protein argonaute 10-like"/>
    <property type="match status" value="1"/>
</dbReference>
<dbReference type="PANTHER" id="PTHR22891">
    <property type="entry name" value="EUKARYOTIC TRANSLATION INITIATION FACTOR 2C"/>
    <property type="match status" value="1"/>
</dbReference>
<feature type="compositionally biased region" description="Pro residues" evidence="3">
    <location>
        <begin position="36"/>
        <end position="45"/>
    </location>
</feature>
<dbReference type="Pfam" id="PF16486">
    <property type="entry name" value="ArgoN"/>
    <property type="match status" value="1"/>
</dbReference>
<evidence type="ECO:0000313" key="6">
    <source>
        <dbReference type="EMBL" id="KAJ0982367.1"/>
    </source>
</evidence>